<dbReference type="EMBL" id="WTVR01000031">
    <property type="protein sequence ID" value="NMF89896.1"/>
    <property type="molecule type" value="Genomic_DNA"/>
</dbReference>
<keyword evidence="2" id="KW-1185">Reference proteome</keyword>
<protein>
    <submittedName>
        <fullName evidence="1">Uncharacterized protein</fullName>
    </submittedName>
</protein>
<reference evidence="1 2" key="1">
    <citation type="submission" date="2019-12" db="EMBL/GenBank/DDBJ databases">
        <title>Comparative genomics gives insights into the taxonomy of the Azoarcus-Aromatoleum group and reveals separate origins of nif in the plant-associated Azoarcus and non-plant-associated Aromatoleum sub-groups.</title>
        <authorList>
            <person name="Lafos M."/>
            <person name="Maluk M."/>
            <person name="Batista M."/>
            <person name="Junghare M."/>
            <person name="Carmona M."/>
            <person name="Faoro H."/>
            <person name="Cruz L.M."/>
            <person name="Battistoni F."/>
            <person name="De Souza E."/>
            <person name="Pedrosa F."/>
            <person name="Chen W.-M."/>
            <person name="Poole P.S."/>
            <person name="Dixon R.A."/>
            <person name="James E.K."/>
        </authorList>
    </citation>
    <scope>NUCLEOTIDE SEQUENCE [LARGE SCALE GENOMIC DNA]</scope>
    <source>
        <strain evidence="1 2">ToN1</strain>
    </source>
</reference>
<accession>A0ABX1MT94</accession>
<evidence type="ECO:0000313" key="2">
    <source>
        <dbReference type="Proteomes" id="UP000652074"/>
    </source>
</evidence>
<sequence>MDAIRQILTSFRSTLPDDSRTAAAIDRGAGPEEVSACATEEGLHALAGALFEACEEHLDTAAEAPSQGSVLDTLAERLREFRQQLPAGSATARAIDRGARLEEISEAAHQEGLTSLASLLMEAEREAGGTG</sequence>
<dbReference type="Proteomes" id="UP000652074">
    <property type="component" value="Unassembled WGS sequence"/>
</dbReference>
<dbReference type="RefSeq" id="WP_169207253.1">
    <property type="nucleotide sequence ID" value="NZ_CP059560.1"/>
</dbReference>
<comment type="caution">
    <text evidence="1">The sequence shown here is derived from an EMBL/GenBank/DDBJ whole genome shotgun (WGS) entry which is preliminary data.</text>
</comment>
<proteinExistence type="predicted"/>
<organism evidence="1 2">
    <name type="scientific">Aromatoleum petrolei</name>
    <dbReference type="NCBI Taxonomy" id="76116"/>
    <lineage>
        <taxon>Bacteria</taxon>
        <taxon>Pseudomonadati</taxon>
        <taxon>Pseudomonadota</taxon>
        <taxon>Betaproteobacteria</taxon>
        <taxon>Rhodocyclales</taxon>
        <taxon>Rhodocyclaceae</taxon>
        <taxon>Aromatoleum</taxon>
    </lineage>
</organism>
<evidence type="ECO:0000313" key="1">
    <source>
        <dbReference type="EMBL" id="NMF89896.1"/>
    </source>
</evidence>
<name>A0ABX1MT94_9RHOO</name>
<gene>
    <name evidence="1" type="ORF">GPA26_15610</name>
</gene>